<dbReference type="Proteomes" id="UP000277579">
    <property type="component" value="Unassembled WGS sequence"/>
</dbReference>
<accession>A0A495MKN4</accession>
<evidence type="ECO:0000313" key="2">
    <source>
        <dbReference type="Proteomes" id="UP000277579"/>
    </source>
</evidence>
<organism evidence="1 2">
    <name type="scientific">Flavobacterium endophyticum</name>
    <dbReference type="NCBI Taxonomy" id="1540163"/>
    <lineage>
        <taxon>Bacteria</taxon>
        <taxon>Pseudomonadati</taxon>
        <taxon>Bacteroidota</taxon>
        <taxon>Flavobacteriia</taxon>
        <taxon>Flavobacteriales</taxon>
        <taxon>Flavobacteriaceae</taxon>
        <taxon>Flavobacterium</taxon>
    </lineage>
</organism>
<gene>
    <name evidence="1" type="ORF">CLV94_1039</name>
</gene>
<name>A0A495MKN4_9FLAO</name>
<evidence type="ECO:0000313" key="1">
    <source>
        <dbReference type="EMBL" id="RKS25988.1"/>
    </source>
</evidence>
<dbReference type="OrthoDB" id="1334158at2"/>
<sequence length="218" mass="24646">MKKIIPILVFLATLSCSKSISQVSTVKGISESSKVSLPYGDKDVLHEFPADWSKENSLQDSLYNKLSLFLFQDRDNPARNTFKVDHPEAKTFIAKEFVPSGDMKNKKSKIELKSAQVFDGKNFKIISVLYEGKIDCKTCEYPESQTQNVLLSIKDGKVIDKLPISYLNGSDLGQSSRYFYIDSDKIIHLKDFKSDESGVTFAQYLKYKITPDGKFAKL</sequence>
<dbReference type="PROSITE" id="PS51257">
    <property type="entry name" value="PROKAR_LIPOPROTEIN"/>
    <property type="match status" value="1"/>
</dbReference>
<reference evidence="1 2" key="1">
    <citation type="submission" date="2018-10" db="EMBL/GenBank/DDBJ databases">
        <title>Genomic Encyclopedia of Archaeal and Bacterial Type Strains, Phase II (KMG-II): from individual species to whole genera.</title>
        <authorList>
            <person name="Goeker M."/>
        </authorList>
    </citation>
    <scope>NUCLEOTIDE SEQUENCE [LARGE SCALE GENOMIC DNA]</scope>
    <source>
        <strain evidence="1 2">DSM 29537</strain>
    </source>
</reference>
<comment type="caution">
    <text evidence="1">The sequence shown here is derived from an EMBL/GenBank/DDBJ whole genome shotgun (WGS) entry which is preliminary data.</text>
</comment>
<keyword evidence="2" id="KW-1185">Reference proteome</keyword>
<dbReference type="RefSeq" id="WP_121375349.1">
    <property type="nucleotide sequence ID" value="NZ_RBLC01000001.1"/>
</dbReference>
<proteinExistence type="predicted"/>
<dbReference type="AlphaFoldDB" id="A0A495MKN4"/>
<protein>
    <submittedName>
        <fullName evidence="1">Uncharacterized protein</fullName>
    </submittedName>
</protein>
<dbReference type="EMBL" id="RBLC01000001">
    <property type="protein sequence ID" value="RKS25988.1"/>
    <property type="molecule type" value="Genomic_DNA"/>
</dbReference>